<dbReference type="Proteomes" id="UP000275408">
    <property type="component" value="Unassembled WGS sequence"/>
</dbReference>
<proteinExistence type="predicted"/>
<keyword evidence="2" id="KW-1185">Reference proteome</keyword>
<protein>
    <submittedName>
        <fullName evidence="1">Uncharacterized protein</fullName>
    </submittedName>
</protein>
<reference evidence="1 2" key="1">
    <citation type="journal article" date="2018" name="Sci. Rep.">
        <title>Comparative analysis of the Pocillopora damicornis genome highlights role of immune system in coral evolution.</title>
        <authorList>
            <person name="Cunning R."/>
            <person name="Bay R.A."/>
            <person name="Gillette P."/>
            <person name="Baker A.C."/>
            <person name="Traylor-Knowles N."/>
        </authorList>
    </citation>
    <scope>NUCLEOTIDE SEQUENCE [LARGE SCALE GENOMIC DNA]</scope>
    <source>
        <strain evidence="1">RSMAS</strain>
        <tissue evidence="1">Whole animal</tissue>
    </source>
</reference>
<name>A0A3M6UG17_POCDA</name>
<comment type="caution">
    <text evidence="1">The sequence shown here is derived from an EMBL/GenBank/DDBJ whole genome shotgun (WGS) entry which is preliminary data.</text>
</comment>
<organism evidence="1 2">
    <name type="scientific">Pocillopora damicornis</name>
    <name type="common">Cauliflower coral</name>
    <name type="synonym">Millepora damicornis</name>
    <dbReference type="NCBI Taxonomy" id="46731"/>
    <lineage>
        <taxon>Eukaryota</taxon>
        <taxon>Metazoa</taxon>
        <taxon>Cnidaria</taxon>
        <taxon>Anthozoa</taxon>
        <taxon>Hexacorallia</taxon>
        <taxon>Scleractinia</taxon>
        <taxon>Astrocoeniina</taxon>
        <taxon>Pocilloporidae</taxon>
        <taxon>Pocillopora</taxon>
    </lineage>
</organism>
<dbReference type="AlphaFoldDB" id="A0A3M6UG17"/>
<sequence>MKARLHKGDSLDGRHLYENLRPVQAVQGKELHRLAGVPKGPCGLKKLEMFQKALSPEYQNVVLTVDEPDTNTYKGQENSAHSSRSAL</sequence>
<evidence type="ECO:0000313" key="1">
    <source>
        <dbReference type="EMBL" id="RMX52627.1"/>
    </source>
</evidence>
<accession>A0A3M6UG17</accession>
<evidence type="ECO:0000313" key="2">
    <source>
        <dbReference type="Proteomes" id="UP000275408"/>
    </source>
</evidence>
<gene>
    <name evidence="1" type="ORF">pdam_00016861</name>
</gene>
<dbReference type="EMBL" id="RCHS01001598">
    <property type="protein sequence ID" value="RMX52627.1"/>
    <property type="molecule type" value="Genomic_DNA"/>
</dbReference>